<dbReference type="Pfam" id="PF02899">
    <property type="entry name" value="Phage_int_SAM_1"/>
    <property type="match status" value="1"/>
</dbReference>
<feature type="domain" description="Tyr recombinase" evidence="11">
    <location>
        <begin position="130"/>
        <end position="315"/>
    </location>
</feature>
<keyword evidence="6 9" id="KW-0238">DNA-binding</keyword>
<evidence type="ECO:0000259" key="11">
    <source>
        <dbReference type="PROSITE" id="PS51898"/>
    </source>
</evidence>
<dbReference type="Proteomes" id="UP001596122">
    <property type="component" value="Unassembled WGS sequence"/>
</dbReference>
<dbReference type="InterPro" id="IPR002104">
    <property type="entry name" value="Integrase_catalytic"/>
</dbReference>
<dbReference type="PROSITE" id="PS51898">
    <property type="entry name" value="TYR_RECOMBINASE"/>
    <property type="match status" value="1"/>
</dbReference>
<dbReference type="Pfam" id="PF00589">
    <property type="entry name" value="Phage_integrase"/>
    <property type="match status" value="1"/>
</dbReference>
<keyword evidence="4 9" id="KW-0159">Chromosome partition</keyword>
<comment type="function">
    <text evidence="9">Site-specific tyrosine recombinase, which acts by catalyzing the cutting and rejoining of the recombining DNA molecules. The XerC-XerD complex is essential to convert dimers of the bacterial chromosome into monomers to permit their segregation at cell division. It also contributes to the segregational stability of plasmids.</text>
</comment>
<keyword evidence="5 9" id="KW-0229">DNA integration</keyword>
<name>A0ABW0GKM8_9MICO</name>
<feature type="active site" evidence="9">
    <location>
        <position position="270"/>
    </location>
</feature>
<comment type="similarity">
    <text evidence="9">Belongs to the 'phage' integrase family. XerC subfamily.</text>
</comment>
<feature type="active site" description="O-(3'-phospho-DNA)-tyrosine intermediate" evidence="9">
    <location>
        <position position="302"/>
    </location>
</feature>
<dbReference type="InterPro" id="IPR050090">
    <property type="entry name" value="Tyrosine_recombinase_XerCD"/>
</dbReference>
<dbReference type="PANTHER" id="PTHR30349">
    <property type="entry name" value="PHAGE INTEGRASE-RELATED"/>
    <property type="match status" value="1"/>
</dbReference>
<comment type="subunit">
    <text evidence="9">Forms a cyclic heterotetrameric complex composed of two molecules of XerC and two molecules of XerD.</text>
</comment>
<dbReference type="Gene3D" id="1.10.150.130">
    <property type="match status" value="1"/>
</dbReference>
<proteinExistence type="inferred from homology"/>
<keyword evidence="14" id="KW-1185">Reference proteome</keyword>
<evidence type="ECO:0000256" key="2">
    <source>
        <dbReference type="ARBA" id="ARBA00022490"/>
    </source>
</evidence>
<evidence type="ECO:0000259" key="12">
    <source>
        <dbReference type="PROSITE" id="PS51900"/>
    </source>
</evidence>
<evidence type="ECO:0000256" key="5">
    <source>
        <dbReference type="ARBA" id="ARBA00022908"/>
    </source>
</evidence>
<dbReference type="InterPro" id="IPR044068">
    <property type="entry name" value="CB"/>
</dbReference>
<feature type="active site" evidence="9">
    <location>
        <position position="173"/>
    </location>
</feature>
<comment type="caution">
    <text evidence="13">The sequence shown here is derived from an EMBL/GenBank/DDBJ whole genome shotgun (WGS) entry which is preliminary data.</text>
</comment>
<accession>A0ABW0GKM8</accession>
<organism evidence="13 14">
    <name type="scientific">Aquipuribacter nitratireducens</name>
    <dbReference type="NCBI Taxonomy" id="650104"/>
    <lineage>
        <taxon>Bacteria</taxon>
        <taxon>Bacillati</taxon>
        <taxon>Actinomycetota</taxon>
        <taxon>Actinomycetes</taxon>
        <taxon>Micrococcales</taxon>
        <taxon>Intrasporangiaceae</taxon>
        <taxon>Aquipuribacter</taxon>
    </lineage>
</organism>
<keyword evidence="2 9" id="KW-0963">Cytoplasm</keyword>
<evidence type="ECO:0000256" key="8">
    <source>
        <dbReference type="ARBA" id="ARBA00023306"/>
    </source>
</evidence>
<dbReference type="SUPFAM" id="SSF56349">
    <property type="entry name" value="DNA breaking-rejoining enzymes"/>
    <property type="match status" value="1"/>
</dbReference>
<feature type="active site" evidence="9">
    <location>
        <position position="293"/>
    </location>
</feature>
<dbReference type="InterPro" id="IPR011010">
    <property type="entry name" value="DNA_brk_join_enz"/>
</dbReference>
<dbReference type="HAMAP" id="MF_01808">
    <property type="entry name" value="Recomb_XerC_XerD"/>
    <property type="match status" value="1"/>
</dbReference>
<keyword evidence="3 9" id="KW-0132">Cell division</keyword>
<feature type="active site" evidence="9">
    <location>
        <position position="197"/>
    </location>
</feature>
<feature type="region of interest" description="Disordered" evidence="10">
    <location>
        <begin position="1"/>
        <end position="20"/>
    </location>
</feature>
<evidence type="ECO:0000256" key="6">
    <source>
        <dbReference type="ARBA" id="ARBA00023125"/>
    </source>
</evidence>
<dbReference type="InterPro" id="IPR013762">
    <property type="entry name" value="Integrase-like_cat_sf"/>
</dbReference>
<keyword evidence="8 9" id="KW-0131">Cell cycle</keyword>
<comment type="subcellular location">
    <subcellularLocation>
        <location evidence="1 9">Cytoplasm</location>
    </subcellularLocation>
</comment>
<gene>
    <name evidence="9" type="primary">xerC</name>
    <name evidence="13" type="ORF">ACFPJ6_06220</name>
</gene>
<dbReference type="InterPro" id="IPR004107">
    <property type="entry name" value="Integrase_SAM-like_N"/>
</dbReference>
<evidence type="ECO:0000256" key="9">
    <source>
        <dbReference type="HAMAP-Rule" id="MF_01808"/>
    </source>
</evidence>
<evidence type="ECO:0000256" key="4">
    <source>
        <dbReference type="ARBA" id="ARBA00022829"/>
    </source>
</evidence>
<dbReference type="InterPro" id="IPR010998">
    <property type="entry name" value="Integrase_recombinase_N"/>
</dbReference>
<evidence type="ECO:0000256" key="1">
    <source>
        <dbReference type="ARBA" id="ARBA00004496"/>
    </source>
</evidence>
<dbReference type="CDD" id="cd00798">
    <property type="entry name" value="INT_XerDC_C"/>
    <property type="match status" value="1"/>
</dbReference>
<evidence type="ECO:0000256" key="7">
    <source>
        <dbReference type="ARBA" id="ARBA00023172"/>
    </source>
</evidence>
<dbReference type="EMBL" id="JBHSLD010000007">
    <property type="protein sequence ID" value="MFC5380379.1"/>
    <property type="molecule type" value="Genomic_DNA"/>
</dbReference>
<feature type="active site" evidence="9">
    <location>
        <position position="267"/>
    </location>
</feature>
<dbReference type="NCBIfam" id="NF001399">
    <property type="entry name" value="PRK00283.1"/>
    <property type="match status" value="1"/>
</dbReference>
<sequence length="321" mass="34035">MGGHGPRGGDDGRHAGAGVDVPAGGDAALEAFLRWLQWERGRSRATVRAYRSDVSSLLGHAAAQGCAGLRDLSTAHLRTWLAEGQRAGWSRSTTARRSAAARSFTAWSARQGLLPRDPGGRLASARRARHLPRVLEAAEARRLCEAAEARADAGPLGLRDHALVELLYATGARVGEVVGADLADVDRGRRSLLVTGKGDKQRVVPLGLPALRALDAWLTRGRPAVAGPRSPDALFLGARGGRLDQRQARSAVTRVARAAGLDDVHPHALRHSAATHVLDGGADLTSVQELLGHATLTTTEIYTHVSQARLLAAYHRAHPRA</sequence>
<reference evidence="14" key="1">
    <citation type="journal article" date="2019" name="Int. J. Syst. Evol. Microbiol.">
        <title>The Global Catalogue of Microorganisms (GCM) 10K type strain sequencing project: providing services to taxonomists for standard genome sequencing and annotation.</title>
        <authorList>
            <consortium name="The Broad Institute Genomics Platform"/>
            <consortium name="The Broad Institute Genome Sequencing Center for Infectious Disease"/>
            <person name="Wu L."/>
            <person name="Ma J."/>
        </authorList>
    </citation>
    <scope>NUCLEOTIDE SEQUENCE [LARGE SCALE GENOMIC DNA]</scope>
    <source>
        <strain evidence="14">CCUG 43114</strain>
    </source>
</reference>
<dbReference type="Gene3D" id="1.10.443.10">
    <property type="entry name" value="Intergrase catalytic core"/>
    <property type="match status" value="1"/>
</dbReference>
<dbReference type="InterPro" id="IPR023009">
    <property type="entry name" value="Tyrosine_recombinase_XerC/XerD"/>
</dbReference>
<dbReference type="PROSITE" id="PS51900">
    <property type="entry name" value="CB"/>
    <property type="match status" value="1"/>
</dbReference>
<keyword evidence="7 9" id="KW-0233">DNA recombination</keyword>
<evidence type="ECO:0000256" key="10">
    <source>
        <dbReference type="SAM" id="MobiDB-lite"/>
    </source>
</evidence>
<feature type="domain" description="Core-binding (CB)" evidence="12">
    <location>
        <begin position="23"/>
        <end position="109"/>
    </location>
</feature>
<protein>
    <recommendedName>
        <fullName evidence="9">Tyrosine recombinase XerC</fullName>
    </recommendedName>
</protein>
<dbReference type="PANTHER" id="PTHR30349:SF77">
    <property type="entry name" value="TYROSINE RECOMBINASE XERC"/>
    <property type="match status" value="1"/>
</dbReference>
<evidence type="ECO:0000256" key="3">
    <source>
        <dbReference type="ARBA" id="ARBA00022618"/>
    </source>
</evidence>
<evidence type="ECO:0000313" key="14">
    <source>
        <dbReference type="Proteomes" id="UP001596122"/>
    </source>
</evidence>
<evidence type="ECO:0000313" key="13">
    <source>
        <dbReference type="EMBL" id="MFC5380379.1"/>
    </source>
</evidence>
<dbReference type="RefSeq" id="WP_340268364.1">
    <property type="nucleotide sequence ID" value="NZ_JBBEOG010000002.1"/>
</dbReference>